<evidence type="ECO:0000256" key="12">
    <source>
        <dbReference type="ARBA" id="ARBA00022984"/>
    </source>
</evidence>
<evidence type="ECO:0000256" key="10">
    <source>
        <dbReference type="ARBA" id="ARBA00022840"/>
    </source>
</evidence>
<dbReference type="PROSITE" id="PS50975">
    <property type="entry name" value="ATP_GRASP"/>
    <property type="match status" value="1"/>
</dbReference>
<comment type="similarity">
    <text evidence="5 15">Belongs to the D-alanine--D-alanine ligase family.</text>
</comment>
<comment type="function">
    <text evidence="3 15">Cell wall formation.</text>
</comment>
<proteinExistence type="inferred from homology"/>
<dbReference type="SUPFAM" id="SSF52440">
    <property type="entry name" value="PreATP-grasp domain"/>
    <property type="match status" value="1"/>
</dbReference>
<evidence type="ECO:0000256" key="11">
    <source>
        <dbReference type="ARBA" id="ARBA00022960"/>
    </source>
</evidence>
<dbReference type="GO" id="GO:0008716">
    <property type="term" value="F:D-alanine-D-alanine ligase activity"/>
    <property type="evidence" value="ECO:0007669"/>
    <property type="project" value="UniProtKB-EC"/>
</dbReference>
<comment type="cofactor">
    <cofactor evidence="2">
        <name>Mg(2+)</name>
        <dbReference type="ChEBI" id="CHEBI:18420"/>
    </cofactor>
</comment>
<evidence type="ECO:0000256" key="4">
    <source>
        <dbReference type="ARBA" id="ARBA00004496"/>
    </source>
</evidence>
<gene>
    <name evidence="15" type="primary">ddl</name>
    <name evidence="18" type="ORF">J2045_002342</name>
</gene>
<keyword evidence="12 15" id="KW-0573">Peptidoglycan synthesis</keyword>
<feature type="domain" description="ATP-grasp" evidence="17">
    <location>
        <begin position="116"/>
        <end position="316"/>
    </location>
</feature>
<dbReference type="NCBIfam" id="TIGR01205">
    <property type="entry name" value="D_ala_D_alaTIGR"/>
    <property type="match status" value="1"/>
</dbReference>
<dbReference type="InterPro" id="IPR011095">
    <property type="entry name" value="Dala_Dala_lig_C"/>
</dbReference>
<keyword evidence="9 16" id="KW-0547">Nucleotide-binding</keyword>
<dbReference type="EMBL" id="JAUSUW010000006">
    <property type="protein sequence ID" value="MDQ0421306.1"/>
    <property type="molecule type" value="Genomic_DNA"/>
</dbReference>
<keyword evidence="7 15" id="KW-0963">Cytoplasm</keyword>
<keyword evidence="19" id="KW-1185">Reference proteome</keyword>
<comment type="subcellular location">
    <subcellularLocation>
        <location evidence="4 15">Cytoplasm</location>
    </subcellularLocation>
</comment>
<dbReference type="InterPro" id="IPR016185">
    <property type="entry name" value="PreATP-grasp_dom_sf"/>
</dbReference>
<dbReference type="Pfam" id="PF01820">
    <property type="entry name" value="Dala_Dala_lig_N"/>
    <property type="match status" value="1"/>
</dbReference>
<comment type="caution">
    <text evidence="18">The sequence shown here is derived from an EMBL/GenBank/DDBJ whole genome shotgun (WGS) entry which is preliminary data.</text>
</comment>
<dbReference type="PROSITE" id="PS00843">
    <property type="entry name" value="DALA_DALA_LIGASE_1"/>
    <property type="match status" value="1"/>
</dbReference>
<dbReference type="EC" id="6.3.2.4" evidence="6 15"/>
<dbReference type="PIRSF" id="PIRSF039102">
    <property type="entry name" value="Ddl/VanB"/>
    <property type="match status" value="1"/>
</dbReference>
<dbReference type="InterPro" id="IPR005905">
    <property type="entry name" value="D_ala_D_ala"/>
</dbReference>
<evidence type="ECO:0000256" key="7">
    <source>
        <dbReference type="ARBA" id="ARBA00022490"/>
    </source>
</evidence>
<accession>A0ABU0G7I9</accession>
<evidence type="ECO:0000256" key="2">
    <source>
        <dbReference type="ARBA" id="ARBA00001946"/>
    </source>
</evidence>
<evidence type="ECO:0000256" key="16">
    <source>
        <dbReference type="PROSITE-ProRule" id="PRU00409"/>
    </source>
</evidence>
<dbReference type="InterPro" id="IPR000291">
    <property type="entry name" value="D-Ala_lig_Van_CS"/>
</dbReference>
<keyword evidence="8 15" id="KW-0436">Ligase</keyword>
<dbReference type="Gene3D" id="3.30.1490.20">
    <property type="entry name" value="ATP-grasp fold, A domain"/>
    <property type="match status" value="1"/>
</dbReference>
<evidence type="ECO:0000256" key="3">
    <source>
        <dbReference type="ARBA" id="ARBA00003921"/>
    </source>
</evidence>
<evidence type="ECO:0000259" key="17">
    <source>
        <dbReference type="PROSITE" id="PS50975"/>
    </source>
</evidence>
<evidence type="ECO:0000256" key="15">
    <source>
        <dbReference type="HAMAP-Rule" id="MF_00047"/>
    </source>
</evidence>
<comment type="catalytic activity">
    <reaction evidence="14 15">
        <text>2 D-alanine + ATP = D-alanyl-D-alanine + ADP + phosphate + H(+)</text>
        <dbReference type="Rhea" id="RHEA:11224"/>
        <dbReference type="ChEBI" id="CHEBI:15378"/>
        <dbReference type="ChEBI" id="CHEBI:30616"/>
        <dbReference type="ChEBI" id="CHEBI:43474"/>
        <dbReference type="ChEBI" id="CHEBI:57416"/>
        <dbReference type="ChEBI" id="CHEBI:57822"/>
        <dbReference type="ChEBI" id="CHEBI:456216"/>
        <dbReference type="EC" id="6.3.2.4"/>
    </reaction>
</comment>
<evidence type="ECO:0000256" key="9">
    <source>
        <dbReference type="ARBA" id="ARBA00022741"/>
    </source>
</evidence>
<keyword evidence="10 16" id="KW-0067">ATP-binding</keyword>
<evidence type="ECO:0000256" key="1">
    <source>
        <dbReference type="ARBA" id="ARBA00001936"/>
    </source>
</evidence>
<evidence type="ECO:0000256" key="5">
    <source>
        <dbReference type="ARBA" id="ARBA00010871"/>
    </source>
</evidence>
<evidence type="ECO:0000256" key="14">
    <source>
        <dbReference type="ARBA" id="ARBA00047614"/>
    </source>
</evidence>
<dbReference type="PANTHER" id="PTHR23132:SF23">
    <property type="entry name" value="D-ALANINE--D-ALANINE LIGASE B"/>
    <property type="match status" value="1"/>
</dbReference>
<evidence type="ECO:0000256" key="13">
    <source>
        <dbReference type="ARBA" id="ARBA00023316"/>
    </source>
</evidence>
<dbReference type="InterPro" id="IPR011761">
    <property type="entry name" value="ATP-grasp"/>
</dbReference>
<keyword evidence="11 15" id="KW-0133">Cell shape</keyword>
<dbReference type="PANTHER" id="PTHR23132">
    <property type="entry name" value="D-ALANINE--D-ALANINE LIGASE"/>
    <property type="match status" value="1"/>
</dbReference>
<reference evidence="18 19" key="1">
    <citation type="submission" date="2023-07" db="EMBL/GenBank/DDBJ databases">
        <title>Genomic Encyclopedia of Type Strains, Phase IV (KMG-IV): sequencing the most valuable type-strain genomes for metagenomic binning, comparative biology and taxonomic classification.</title>
        <authorList>
            <person name="Goeker M."/>
        </authorList>
    </citation>
    <scope>NUCLEOTIDE SEQUENCE [LARGE SCALE GENOMIC DNA]</scope>
    <source>
        <strain evidence="18 19">DSM 1111</strain>
    </source>
</reference>
<sequence>MRLPVGFLDFCEAFMSGKHVAVLMGGLSSERPVSLSSGNACATALEGEGFKVTRVDVGRDIGRVLEDLRPDVAFNALHGPFGEDGTIQGVLEYLEIPYTHSGVLASALAMDKKQAKIVAAQAGIPVADAMVINRFDIGNTHPMAPPYVVKPVREGSSFGVVIVREDMAHPPQILTSSEWRYGDVVMVERYVAGRELTCGVMDGKVLGVTEIVPLGHSFYDYDSKYAAGGSQHVLPAQISPKIYQKIQSLALKAHQALGCRGVSRSDFRYDDRFSEDGDLIWLELNNQPGMTPTSLLPEMAAHAGYSFGEFVRWMVEDASCSR</sequence>
<comment type="pathway">
    <text evidence="15">Cell wall biogenesis; peptidoglycan biosynthesis.</text>
</comment>
<dbReference type="InterPro" id="IPR011127">
    <property type="entry name" value="Dala_Dala_lig_N"/>
</dbReference>
<name>A0ABU0G7I9_9HYPH</name>
<dbReference type="Gene3D" id="3.40.50.20">
    <property type="match status" value="1"/>
</dbReference>
<protein>
    <recommendedName>
        <fullName evidence="6 15">D-alanine--D-alanine ligase</fullName>
        <ecNumber evidence="6 15">6.3.2.4</ecNumber>
    </recommendedName>
    <alternativeName>
        <fullName evidence="15">D-Ala-D-Ala ligase</fullName>
    </alternativeName>
    <alternativeName>
        <fullName evidence="15">D-alanylalanine synthetase</fullName>
    </alternativeName>
</protein>
<organism evidence="18 19">
    <name type="scientific">Peteryoungia aggregata LMG 23059</name>
    <dbReference type="NCBI Taxonomy" id="1368425"/>
    <lineage>
        <taxon>Bacteria</taxon>
        <taxon>Pseudomonadati</taxon>
        <taxon>Pseudomonadota</taxon>
        <taxon>Alphaproteobacteria</taxon>
        <taxon>Hyphomicrobiales</taxon>
        <taxon>Rhizobiaceae</taxon>
        <taxon>Peteryoungia</taxon>
    </lineage>
</organism>
<evidence type="ECO:0000313" key="19">
    <source>
        <dbReference type="Proteomes" id="UP001238496"/>
    </source>
</evidence>
<keyword evidence="13 15" id="KW-0961">Cell wall biogenesis/degradation</keyword>
<dbReference type="Gene3D" id="3.30.470.20">
    <property type="entry name" value="ATP-grasp fold, B domain"/>
    <property type="match status" value="1"/>
</dbReference>
<evidence type="ECO:0000256" key="8">
    <source>
        <dbReference type="ARBA" id="ARBA00022598"/>
    </source>
</evidence>
<evidence type="ECO:0000256" key="6">
    <source>
        <dbReference type="ARBA" id="ARBA00012216"/>
    </source>
</evidence>
<dbReference type="HAMAP" id="MF_00047">
    <property type="entry name" value="Dala_Dala_lig"/>
    <property type="match status" value="1"/>
</dbReference>
<dbReference type="Proteomes" id="UP001238496">
    <property type="component" value="Unassembled WGS sequence"/>
</dbReference>
<evidence type="ECO:0000313" key="18">
    <source>
        <dbReference type="EMBL" id="MDQ0421306.1"/>
    </source>
</evidence>
<comment type="cofactor">
    <cofactor evidence="1">
        <name>Mn(2+)</name>
        <dbReference type="ChEBI" id="CHEBI:29035"/>
    </cofactor>
</comment>
<dbReference type="Pfam" id="PF07478">
    <property type="entry name" value="Dala_Dala_lig_C"/>
    <property type="match status" value="1"/>
</dbReference>
<dbReference type="SUPFAM" id="SSF56059">
    <property type="entry name" value="Glutathione synthetase ATP-binding domain-like"/>
    <property type="match status" value="1"/>
</dbReference>
<dbReference type="NCBIfam" id="NF002378">
    <property type="entry name" value="PRK01372.1"/>
    <property type="match status" value="1"/>
</dbReference>
<dbReference type="InterPro" id="IPR013815">
    <property type="entry name" value="ATP_grasp_subdomain_1"/>
</dbReference>